<dbReference type="GO" id="GO:0004065">
    <property type="term" value="F:arylsulfatase activity"/>
    <property type="evidence" value="ECO:0007669"/>
    <property type="project" value="TreeGrafter"/>
</dbReference>
<keyword evidence="4" id="KW-0106">Calcium</keyword>
<dbReference type="InterPro" id="IPR050738">
    <property type="entry name" value="Sulfatase"/>
</dbReference>
<dbReference type="PROSITE" id="PS00523">
    <property type="entry name" value="SULFATASE_1"/>
    <property type="match status" value="1"/>
</dbReference>
<dbReference type="Proteomes" id="UP000037600">
    <property type="component" value="Unassembled WGS sequence"/>
</dbReference>
<dbReference type="GO" id="GO:0046872">
    <property type="term" value="F:metal ion binding"/>
    <property type="evidence" value="ECO:0007669"/>
    <property type="project" value="UniProtKB-KW"/>
</dbReference>
<keyword evidence="6" id="KW-0732">Signal</keyword>
<dbReference type="Gene3D" id="3.30.1120.10">
    <property type="match status" value="1"/>
</dbReference>
<dbReference type="PANTHER" id="PTHR42693:SF53">
    <property type="entry name" value="ENDO-4-O-SULFATASE"/>
    <property type="match status" value="1"/>
</dbReference>
<accession>A0A0J8JQS7</accession>
<keyword evidence="9" id="KW-1185">Reference proteome</keyword>
<evidence type="ECO:0000313" key="9">
    <source>
        <dbReference type="Proteomes" id="UP000037600"/>
    </source>
</evidence>
<feature type="signal peptide" evidence="6">
    <location>
        <begin position="1"/>
        <end position="21"/>
    </location>
</feature>
<sequence>MKYLTLYIFSFLLVLSNLANAKSRNEEQPNIVFLFADDAGYADFGFHGSKVMKTPNLDKLAKEGVIFTQGYVSDPTCGPSRAGIITGKYQQRFGFEENNVPGYMSKNSAKDNNDMGVPVEEVTMGEYLQKLGYATSYYGKWHLGGADKFHPTKNGFDEFYGFRGGARSFYPYTEKNKPHDELNYLERGFGNFKEHEGYLTDVIADEVVDFIERKHAKKQPFFAFVSFNAVHTPMEATEEDLAQFPNLTGNRKIVAAMTLSLDRASGKIMDKLEELGIDDNTLVVFSNDNGGPTDKNASDNAPFSGTKSNHLEGGLRVPFVAKWPNKFKANTKYQFPVLTLDLLPTFYAAGGGDTKDLNSVDGVDLAPFVIGEKAGRPHEVMYWKKDVRATIRVGDWKLIRFPDRPAELYYVPNDIKEVKNYAAQEPERVKAMFKQLFEWESTLERPRWLLQRKFENMDIDRMDKYRWKNADSKQSSSQISIP</sequence>
<comment type="caution">
    <text evidence="8">The sequence shown here is derived from an EMBL/GenBank/DDBJ whole genome shotgun (WGS) entry which is preliminary data.</text>
</comment>
<evidence type="ECO:0000256" key="3">
    <source>
        <dbReference type="ARBA" id="ARBA00022801"/>
    </source>
</evidence>
<dbReference type="InterPro" id="IPR000917">
    <property type="entry name" value="Sulfatase_N"/>
</dbReference>
<feature type="chain" id="PRO_5005301558" evidence="6">
    <location>
        <begin position="22"/>
        <end position="482"/>
    </location>
</feature>
<protein>
    <submittedName>
        <fullName evidence="8">Sulfatase</fullName>
    </submittedName>
</protein>
<evidence type="ECO:0000256" key="4">
    <source>
        <dbReference type="ARBA" id="ARBA00022837"/>
    </source>
</evidence>
<dbReference type="EMBL" id="LAZL01000001">
    <property type="protein sequence ID" value="KMT67076.1"/>
    <property type="molecule type" value="Genomic_DNA"/>
</dbReference>
<dbReference type="PATRIC" id="fig|1513271.3.peg.69"/>
<dbReference type="Gene3D" id="3.40.720.10">
    <property type="entry name" value="Alkaline Phosphatase, subunit A"/>
    <property type="match status" value="1"/>
</dbReference>
<keyword evidence="3" id="KW-0378">Hydrolase</keyword>
<evidence type="ECO:0000256" key="1">
    <source>
        <dbReference type="ARBA" id="ARBA00008779"/>
    </source>
</evidence>
<feature type="domain" description="Sulfatase N-terminal" evidence="7">
    <location>
        <begin position="29"/>
        <end position="349"/>
    </location>
</feature>
<gene>
    <name evidence="8" type="ORF">XM47_00330</name>
</gene>
<evidence type="ECO:0000256" key="5">
    <source>
        <dbReference type="SAM" id="MobiDB-lite"/>
    </source>
</evidence>
<evidence type="ECO:0000256" key="2">
    <source>
        <dbReference type="ARBA" id="ARBA00022723"/>
    </source>
</evidence>
<dbReference type="Pfam" id="PF00884">
    <property type="entry name" value="Sulfatase"/>
    <property type="match status" value="1"/>
</dbReference>
<dbReference type="OrthoDB" id="9803751at2"/>
<dbReference type="STRING" id="1513271.XM47_00330"/>
<dbReference type="PANTHER" id="PTHR42693">
    <property type="entry name" value="ARYLSULFATASE FAMILY MEMBER"/>
    <property type="match status" value="1"/>
</dbReference>
<evidence type="ECO:0000256" key="6">
    <source>
        <dbReference type="SAM" id="SignalP"/>
    </source>
</evidence>
<dbReference type="InterPro" id="IPR017850">
    <property type="entry name" value="Alkaline_phosphatase_core_sf"/>
</dbReference>
<dbReference type="InterPro" id="IPR024607">
    <property type="entry name" value="Sulfatase_CS"/>
</dbReference>
<proteinExistence type="inferred from homology"/>
<dbReference type="RefSeq" id="WP_048688042.1">
    <property type="nucleotide sequence ID" value="NZ_KQ130482.1"/>
</dbReference>
<comment type="similarity">
    <text evidence="1">Belongs to the sulfatase family.</text>
</comment>
<organism evidence="8 9">
    <name type="scientific">Catenovulum maritimum</name>
    <dbReference type="NCBI Taxonomy" id="1513271"/>
    <lineage>
        <taxon>Bacteria</taxon>
        <taxon>Pseudomonadati</taxon>
        <taxon>Pseudomonadota</taxon>
        <taxon>Gammaproteobacteria</taxon>
        <taxon>Alteromonadales</taxon>
        <taxon>Alteromonadaceae</taxon>
        <taxon>Catenovulum</taxon>
    </lineage>
</organism>
<evidence type="ECO:0000313" key="8">
    <source>
        <dbReference type="EMBL" id="KMT67076.1"/>
    </source>
</evidence>
<feature type="region of interest" description="Disordered" evidence="5">
    <location>
        <begin position="288"/>
        <end position="307"/>
    </location>
</feature>
<reference evidence="8 9" key="1">
    <citation type="submission" date="2015-04" db="EMBL/GenBank/DDBJ databases">
        <title>Draft Genome Sequence of the Novel Agar-Digesting Marine Bacterium Q1.</title>
        <authorList>
            <person name="Li Y."/>
            <person name="Li D."/>
            <person name="Chen G."/>
            <person name="Du Z."/>
        </authorList>
    </citation>
    <scope>NUCLEOTIDE SEQUENCE [LARGE SCALE GENOMIC DNA]</scope>
    <source>
        <strain evidence="8 9">Q1</strain>
    </source>
</reference>
<keyword evidence="2" id="KW-0479">Metal-binding</keyword>
<dbReference type="SUPFAM" id="SSF53649">
    <property type="entry name" value="Alkaline phosphatase-like"/>
    <property type="match status" value="1"/>
</dbReference>
<evidence type="ECO:0000259" key="7">
    <source>
        <dbReference type="Pfam" id="PF00884"/>
    </source>
</evidence>
<name>A0A0J8JQS7_9ALTE</name>
<dbReference type="AlphaFoldDB" id="A0A0J8JQS7"/>
<feature type="compositionally biased region" description="Polar residues" evidence="5">
    <location>
        <begin position="298"/>
        <end position="307"/>
    </location>
</feature>